<dbReference type="InterPro" id="IPR052228">
    <property type="entry name" value="Sec_Metab_Biosynth_Oxidored"/>
</dbReference>
<dbReference type="InterPro" id="IPR036291">
    <property type="entry name" value="NAD(P)-bd_dom_sf"/>
</dbReference>
<dbReference type="HOGENOM" id="CLU_044999_1_0_1"/>
<reference evidence="2 3" key="1">
    <citation type="journal article" date="2008" name="Nature">
        <title>The genome of Laccaria bicolor provides insights into mycorrhizal symbiosis.</title>
        <authorList>
            <person name="Martin F."/>
            <person name="Aerts A."/>
            <person name="Ahren D."/>
            <person name="Brun A."/>
            <person name="Danchin E.G.J."/>
            <person name="Duchaussoy F."/>
            <person name="Gibon J."/>
            <person name="Kohler A."/>
            <person name="Lindquist E."/>
            <person name="Pereda V."/>
            <person name="Salamov A."/>
            <person name="Shapiro H.J."/>
            <person name="Wuyts J."/>
            <person name="Blaudez D."/>
            <person name="Buee M."/>
            <person name="Brokstein P."/>
            <person name="Canbaeck B."/>
            <person name="Cohen D."/>
            <person name="Courty P.E."/>
            <person name="Coutinho P.M."/>
            <person name="Delaruelle C."/>
            <person name="Detter J.C."/>
            <person name="Deveau A."/>
            <person name="DiFazio S."/>
            <person name="Duplessis S."/>
            <person name="Fraissinet-Tachet L."/>
            <person name="Lucic E."/>
            <person name="Frey-Klett P."/>
            <person name="Fourrey C."/>
            <person name="Feussner I."/>
            <person name="Gay G."/>
            <person name="Grimwood J."/>
            <person name="Hoegger P.J."/>
            <person name="Jain P."/>
            <person name="Kilaru S."/>
            <person name="Labbe J."/>
            <person name="Lin Y.C."/>
            <person name="Legue V."/>
            <person name="Le Tacon F."/>
            <person name="Marmeisse R."/>
            <person name="Melayah D."/>
            <person name="Montanini B."/>
            <person name="Muratet M."/>
            <person name="Nehls U."/>
            <person name="Niculita-Hirzel H."/>
            <person name="Oudot-Le Secq M.P."/>
            <person name="Peter M."/>
            <person name="Quesneville H."/>
            <person name="Rajashekar B."/>
            <person name="Reich M."/>
            <person name="Rouhier N."/>
            <person name="Schmutz J."/>
            <person name="Yin T."/>
            <person name="Chalot M."/>
            <person name="Henrissat B."/>
            <person name="Kuees U."/>
            <person name="Lucas S."/>
            <person name="Van de Peer Y."/>
            <person name="Podila G.K."/>
            <person name="Polle A."/>
            <person name="Pukkila P.J."/>
            <person name="Richardson P.M."/>
            <person name="Rouze P."/>
            <person name="Sanders I.R."/>
            <person name="Stajich J.E."/>
            <person name="Tunlid A."/>
            <person name="Tuskan G."/>
            <person name="Grigoriev I.V."/>
        </authorList>
    </citation>
    <scope>NUCLEOTIDE SEQUENCE [LARGE SCALE GENOMIC DNA]</scope>
    <source>
        <strain evidence="3">S238N-H82 / ATCC MYA-4686</strain>
    </source>
</reference>
<dbReference type="InParanoid" id="B0DMB5"/>
<keyword evidence="1" id="KW-0560">Oxidoreductase</keyword>
<evidence type="ECO:0000313" key="3">
    <source>
        <dbReference type="Proteomes" id="UP000001194"/>
    </source>
</evidence>
<evidence type="ECO:0000313" key="2">
    <source>
        <dbReference type="EMBL" id="EDR04252.1"/>
    </source>
</evidence>
<dbReference type="PANTHER" id="PTHR47534:SF3">
    <property type="entry name" value="ALCOHOL DEHYDROGENASE-LIKE C-TERMINAL DOMAIN-CONTAINING PROTEIN"/>
    <property type="match status" value="1"/>
</dbReference>
<dbReference type="GeneID" id="6080755"/>
<dbReference type="AlphaFoldDB" id="B0DMB5"/>
<protein>
    <submittedName>
        <fullName evidence="2">Predicted protein</fullName>
    </submittedName>
</protein>
<dbReference type="GO" id="GO:0016491">
    <property type="term" value="F:oxidoreductase activity"/>
    <property type="evidence" value="ECO:0007669"/>
    <property type="project" value="UniProtKB-KW"/>
</dbReference>
<keyword evidence="3" id="KW-1185">Reference proteome</keyword>
<organism evidence="3">
    <name type="scientific">Laccaria bicolor (strain S238N-H82 / ATCC MYA-4686)</name>
    <name type="common">Bicoloured deceiver</name>
    <name type="synonym">Laccaria laccata var. bicolor</name>
    <dbReference type="NCBI Taxonomy" id="486041"/>
    <lineage>
        <taxon>Eukaryota</taxon>
        <taxon>Fungi</taxon>
        <taxon>Dikarya</taxon>
        <taxon>Basidiomycota</taxon>
        <taxon>Agaricomycotina</taxon>
        <taxon>Agaricomycetes</taxon>
        <taxon>Agaricomycetidae</taxon>
        <taxon>Agaricales</taxon>
        <taxon>Agaricineae</taxon>
        <taxon>Hydnangiaceae</taxon>
        <taxon>Laccaria</taxon>
    </lineage>
</organism>
<dbReference type="RefSeq" id="XP_001885143.1">
    <property type="nucleotide sequence ID" value="XM_001885108.1"/>
</dbReference>
<dbReference type="Proteomes" id="UP000001194">
    <property type="component" value="Unassembled WGS sequence"/>
</dbReference>
<dbReference type="OrthoDB" id="2898509at2759"/>
<name>B0DMB5_LACBS</name>
<dbReference type="EMBL" id="DS547119">
    <property type="protein sequence ID" value="EDR04252.1"/>
    <property type="molecule type" value="Genomic_DNA"/>
</dbReference>
<evidence type="ECO:0000256" key="1">
    <source>
        <dbReference type="ARBA" id="ARBA00023002"/>
    </source>
</evidence>
<gene>
    <name evidence="2" type="ORF">LACBIDRAFT_304781</name>
</gene>
<accession>B0DMB5</accession>
<proteinExistence type="predicted"/>
<dbReference type="Gene3D" id="3.40.50.720">
    <property type="entry name" value="NAD(P)-binding Rossmann-like Domain"/>
    <property type="match status" value="1"/>
</dbReference>
<dbReference type="InterPro" id="IPR002347">
    <property type="entry name" value="SDR_fam"/>
</dbReference>
<sequence>MLTLSAIRAANAAAFSSHSPIAVFVGGTSGIGQSMAEAFGRHTKGNGQIIIVGRNRTAADSIIAKLPQSSSHTRPHKFVQCDATLMRNVHAASSEILADHPKINFLVMSPGFMTTKGRDETEEGIDRKLAVHYYARWAFINDLMPALQKASEDGEEAKIFSVLGAGKGAEIGVEDLGLKKSYSGRKAGLAAPTYNDLMIEAFAERHPDLTFIHAFPGMVRTNILAASSTPLLKASSGILSLLTYPLSTAPEDCAEYMWHASLNHSKDAFRTGSKGENLKTKNYFGTEEQRRKLWDHTIEATST</sequence>
<dbReference type="Pfam" id="PF00106">
    <property type="entry name" value="adh_short"/>
    <property type="match status" value="1"/>
</dbReference>
<dbReference type="SUPFAM" id="SSF51735">
    <property type="entry name" value="NAD(P)-binding Rossmann-fold domains"/>
    <property type="match status" value="1"/>
</dbReference>
<dbReference type="PANTHER" id="PTHR47534">
    <property type="entry name" value="YALI0E05731P"/>
    <property type="match status" value="1"/>
</dbReference>
<dbReference type="KEGG" id="lbc:LACBIDRAFT_304781"/>